<evidence type="ECO:0000256" key="1">
    <source>
        <dbReference type="ARBA" id="ARBA00022679"/>
    </source>
</evidence>
<dbReference type="PANTHER" id="PTHR47690:SF1">
    <property type="entry name" value="GLUCOKINASE"/>
    <property type="match status" value="1"/>
</dbReference>
<sequence>MTPSPLILADVGGTNTRVALAHGARVDHASIRRYPNAGRPGLEPILADYLAEMGVSRCDGACVAAAGPVEGGRAEMTNLSWVITRDGVGAATGAGTVAILNDLQAQGHALGHLAPGSLLPVLRGEEAPGQTQLVIGVGTGFNAAPVHDTATGRLVAASESGHVGLPVRTAADLRLAEFVGRRHGFAGVEEVLSGRGLEQTFGWVAEEAGRPEARSAAAIMEGIAAGDPLAEAAGRAFVRVFGMVAGNLALTFLPFGGIYLIGGVSRAFAPLLGRFGFRDAFCDKGRFSEFMERFPVSVVEDDYAALTGCAEHLAKEMGRRG</sequence>
<name>A0ABT2NII0_9RHOB</name>
<proteinExistence type="inferred from homology"/>
<dbReference type="RefSeq" id="WP_261494140.1">
    <property type="nucleotide sequence ID" value="NZ_JAOCQF010000001.1"/>
</dbReference>
<comment type="caution">
    <text evidence="4">The sequence shown here is derived from an EMBL/GenBank/DDBJ whole genome shotgun (WGS) entry which is preliminary data.</text>
</comment>
<dbReference type="CDD" id="cd24008">
    <property type="entry name" value="ASKHA_NBD_GLK"/>
    <property type="match status" value="1"/>
</dbReference>
<protein>
    <submittedName>
        <fullName evidence="4">Glucokinase</fullName>
    </submittedName>
</protein>
<dbReference type="Proteomes" id="UP001205601">
    <property type="component" value="Unassembled WGS sequence"/>
</dbReference>
<dbReference type="EMBL" id="JAOCQF010000001">
    <property type="protein sequence ID" value="MCT8328716.1"/>
    <property type="molecule type" value="Genomic_DNA"/>
</dbReference>
<evidence type="ECO:0000256" key="2">
    <source>
        <dbReference type="ARBA" id="ARBA00022777"/>
    </source>
</evidence>
<dbReference type="PANTHER" id="PTHR47690">
    <property type="entry name" value="GLUCOKINASE"/>
    <property type="match status" value="1"/>
</dbReference>
<comment type="similarity">
    <text evidence="3">Belongs to the bacterial glucokinase family.</text>
</comment>
<evidence type="ECO:0000313" key="5">
    <source>
        <dbReference type="Proteomes" id="UP001205601"/>
    </source>
</evidence>
<reference evidence="5" key="1">
    <citation type="submission" date="2023-07" db="EMBL/GenBank/DDBJ databases">
        <title>Defluviimonas sediminis sp. nov., isolated from mangrove sediment.</title>
        <authorList>
            <person name="Liu L."/>
            <person name="Li J."/>
            <person name="Huang Y."/>
            <person name="Pan J."/>
            <person name="Li M."/>
        </authorList>
    </citation>
    <scope>NUCLEOTIDE SEQUENCE [LARGE SCALE GENOMIC DNA]</scope>
    <source>
        <strain evidence="5">FT324</strain>
    </source>
</reference>
<dbReference type="SUPFAM" id="SSF53067">
    <property type="entry name" value="Actin-like ATPase domain"/>
    <property type="match status" value="1"/>
</dbReference>
<gene>
    <name evidence="4" type="ORF">N5I32_04215</name>
</gene>
<dbReference type="InterPro" id="IPR050201">
    <property type="entry name" value="Bacterial_glucokinase"/>
</dbReference>
<evidence type="ECO:0000313" key="4">
    <source>
        <dbReference type="EMBL" id="MCT8328716.1"/>
    </source>
</evidence>
<accession>A0ABT2NII0</accession>
<keyword evidence="1" id="KW-0808">Transferase</keyword>
<dbReference type="Gene3D" id="3.30.420.40">
    <property type="match status" value="1"/>
</dbReference>
<evidence type="ECO:0000256" key="3">
    <source>
        <dbReference type="RuleBase" id="RU004046"/>
    </source>
</evidence>
<organism evidence="4 5">
    <name type="scientific">Albidovulum sediminis</name>
    <dbReference type="NCBI Taxonomy" id="3066345"/>
    <lineage>
        <taxon>Bacteria</taxon>
        <taxon>Pseudomonadati</taxon>
        <taxon>Pseudomonadota</taxon>
        <taxon>Alphaproteobacteria</taxon>
        <taxon>Rhodobacterales</taxon>
        <taxon>Paracoccaceae</taxon>
        <taxon>Albidovulum</taxon>
    </lineage>
</organism>
<dbReference type="Pfam" id="PF02685">
    <property type="entry name" value="Glucokinase"/>
    <property type="match status" value="1"/>
</dbReference>
<keyword evidence="5" id="KW-1185">Reference proteome</keyword>
<dbReference type="Gene3D" id="3.40.367.20">
    <property type="match status" value="1"/>
</dbReference>
<dbReference type="InterPro" id="IPR003836">
    <property type="entry name" value="Glucokinase"/>
</dbReference>
<keyword evidence="2" id="KW-0418">Kinase</keyword>
<dbReference type="InterPro" id="IPR043129">
    <property type="entry name" value="ATPase_NBD"/>
</dbReference>